<keyword evidence="1" id="KW-1133">Transmembrane helix</keyword>
<comment type="caution">
    <text evidence="3">The sequence shown here is derived from an EMBL/GenBank/DDBJ whole genome shotgun (WGS) entry which is preliminary data.</text>
</comment>
<feature type="domain" description="Cytochrome c oxidase subunit IV bacterial aa3 type" evidence="2">
    <location>
        <begin position="5"/>
        <end position="43"/>
    </location>
</feature>
<reference evidence="3 4" key="1">
    <citation type="submission" date="2019-07" db="EMBL/GenBank/DDBJ databases">
        <title>Genomic Encyclopedia of Archaeal and Bacterial Type Strains, Phase II (KMG-II): from individual species to whole genera.</title>
        <authorList>
            <person name="Goeker M."/>
        </authorList>
    </citation>
    <scope>NUCLEOTIDE SEQUENCE [LARGE SCALE GENOMIC DNA]</scope>
    <source>
        <strain evidence="3 4">ATCC BAA-252</strain>
    </source>
</reference>
<feature type="transmembrane region" description="Helical" evidence="1">
    <location>
        <begin position="22"/>
        <end position="45"/>
    </location>
</feature>
<proteinExistence type="predicted"/>
<dbReference type="Gene3D" id="1.20.5.160">
    <property type="entry name" value="Bacterial aa3 type cytochrome c oxidase subunit IV"/>
    <property type="match status" value="1"/>
</dbReference>
<dbReference type="RefSeq" id="WP_145346143.1">
    <property type="nucleotide sequence ID" value="NZ_SMLY01000084.1"/>
</dbReference>
<evidence type="ECO:0000313" key="3">
    <source>
        <dbReference type="EMBL" id="TWI82298.1"/>
    </source>
</evidence>
<evidence type="ECO:0000313" key="4">
    <source>
        <dbReference type="Proteomes" id="UP000320593"/>
    </source>
</evidence>
<protein>
    <submittedName>
        <fullName evidence="3">Aa3 type cytochrome c oxidase subunit IV</fullName>
    </submittedName>
</protein>
<gene>
    <name evidence="3" type="ORF">JM93_03648</name>
</gene>
<keyword evidence="4" id="KW-1185">Reference proteome</keyword>
<accession>A0A562SM75</accession>
<evidence type="ECO:0000259" key="2">
    <source>
        <dbReference type="Pfam" id="PF07835"/>
    </source>
</evidence>
<dbReference type="Pfam" id="PF07835">
    <property type="entry name" value="COX4_pro_2"/>
    <property type="match status" value="1"/>
</dbReference>
<dbReference type="InterPro" id="IPR012422">
    <property type="entry name" value="Cyt_c_oxidase_su4_bac-aa3"/>
</dbReference>
<dbReference type="EMBL" id="VLLF01000009">
    <property type="protein sequence ID" value="TWI82298.1"/>
    <property type="molecule type" value="Genomic_DNA"/>
</dbReference>
<dbReference type="OrthoDB" id="8449817at2"/>
<organism evidence="3 4">
    <name type="scientific">Roseibium hamelinense</name>
    <dbReference type="NCBI Taxonomy" id="150831"/>
    <lineage>
        <taxon>Bacteria</taxon>
        <taxon>Pseudomonadati</taxon>
        <taxon>Pseudomonadota</taxon>
        <taxon>Alphaproteobacteria</taxon>
        <taxon>Hyphomicrobiales</taxon>
        <taxon>Stappiaceae</taxon>
        <taxon>Roseibium</taxon>
    </lineage>
</organism>
<sequence length="94" mass="9740">MSNENTAPSMDYNEHERTYEGFINFSKVGTVAVINVVLCLILFAFGGGAATFFGWILLIATVVAAGIGMALGASGWIPSAAVMGLTILAAILTV</sequence>
<feature type="transmembrane region" description="Helical" evidence="1">
    <location>
        <begin position="52"/>
        <end position="70"/>
    </location>
</feature>
<dbReference type="Proteomes" id="UP000320593">
    <property type="component" value="Unassembled WGS sequence"/>
</dbReference>
<keyword evidence="1" id="KW-0472">Membrane</keyword>
<keyword evidence="1" id="KW-0812">Transmembrane</keyword>
<dbReference type="InterPro" id="IPR036596">
    <property type="entry name" value="Cyt-C_aa3_sf"/>
</dbReference>
<evidence type="ECO:0000256" key="1">
    <source>
        <dbReference type="SAM" id="Phobius"/>
    </source>
</evidence>
<dbReference type="SUPFAM" id="SSF81469">
    <property type="entry name" value="Bacterial aa3 type cytochrome c oxidase subunit IV"/>
    <property type="match status" value="1"/>
</dbReference>
<name>A0A562SM75_9HYPH</name>
<dbReference type="AlphaFoldDB" id="A0A562SM75"/>